<keyword evidence="5" id="KW-1185">Reference proteome</keyword>
<dbReference type="Proteomes" id="UP001144347">
    <property type="component" value="Unassembled WGS sequence"/>
</dbReference>
<dbReference type="InterPro" id="IPR012340">
    <property type="entry name" value="NA-bd_OB-fold"/>
</dbReference>
<evidence type="ECO:0000313" key="5">
    <source>
        <dbReference type="Proteomes" id="UP001144347"/>
    </source>
</evidence>
<sequence length="70" mass="7739">MPKGIIKWYNPNRGFGFISSENGSEAIFADCEKIIHGDPKELKEGIKVDYQILSGKTGKQAINIKILSSN</sequence>
<dbReference type="PROSITE" id="PS51857">
    <property type="entry name" value="CSD_2"/>
    <property type="match status" value="1"/>
</dbReference>
<name>A0ABT4L6K7_9SPHI</name>
<dbReference type="EMBL" id="JAPWGM010000002">
    <property type="protein sequence ID" value="MCZ4243555.1"/>
    <property type="molecule type" value="Genomic_DNA"/>
</dbReference>
<dbReference type="SMART" id="SM00357">
    <property type="entry name" value="CSP"/>
    <property type="match status" value="1"/>
</dbReference>
<comment type="caution">
    <text evidence="4">The sequence shown here is derived from an EMBL/GenBank/DDBJ whole genome shotgun (WGS) entry which is preliminary data.</text>
</comment>
<dbReference type="InterPro" id="IPR012156">
    <property type="entry name" value="Cold_shock_CspA"/>
</dbReference>
<accession>A0ABT4L6K7</accession>
<dbReference type="PIRSF" id="PIRSF002599">
    <property type="entry name" value="Cold_shock_A"/>
    <property type="match status" value="1"/>
</dbReference>
<reference evidence="4" key="1">
    <citation type="submission" date="2022-12" db="EMBL/GenBank/DDBJ databases">
        <title>Genome sequence of HCMS5-2.</title>
        <authorList>
            <person name="Woo H."/>
        </authorList>
    </citation>
    <scope>NUCLEOTIDE SEQUENCE</scope>
    <source>
        <strain evidence="4">HCMS5-2</strain>
    </source>
</reference>
<dbReference type="SUPFAM" id="SSF50249">
    <property type="entry name" value="Nucleic acid-binding proteins"/>
    <property type="match status" value="1"/>
</dbReference>
<proteinExistence type="predicted"/>
<dbReference type="InterPro" id="IPR002059">
    <property type="entry name" value="CSP_DNA-bd"/>
</dbReference>
<evidence type="ECO:0000256" key="1">
    <source>
        <dbReference type="ARBA" id="ARBA00004496"/>
    </source>
</evidence>
<dbReference type="CDD" id="cd04458">
    <property type="entry name" value="CSP_CDS"/>
    <property type="match status" value="1"/>
</dbReference>
<dbReference type="PRINTS" id="PR00050">
    <property type="entry name" value="COLDSHOCK"/>
</dbReference>
<dbReference type="Gene3D" id="2.40.50.140">
    <property type="entry name" value="Nucleic acid-binding proteins"/>
    <property type="match status" value="1"/>
</dbReference>
<organism evidence="4 5">
    <name type="scientific">Pedobacter punctiformis</name>
    <dbReference type="NCBI Taxonomy" id="3004097"/>
    <lineage>
        <taxon>Bacteria</taxon>
        <taxon>Pseudomonadati</taxon>
        <taxon>Bacteroidota</taxon>
        <taxon>Sphingobacteriia</taxon>
        <taxon>Sphingobacteriales</taxon>
        <taxon>Sphingobacteriaceae</taxon>
        <taxon>Pedobacter</taxon>
    </lineage>
</organism>
<evidence type="ECO:0000256" key="2">
    <source>
        <dbReference type="ARBA" id="ARBA00022490"/>
    </source>
</evidence>
<dbReference type="RefSeq" id="WP_269426635.1">
    <property type="nucleotide sequence ID" value="NZ_JAPWGM010000002.1"/>
</dbReference>
<comment type="subcellular location">
    <subcellularLocation>
        <location evidence="1">Cytoplasm</location>
    </subcellularLocation>
</comment>
<evidence type="ECO:0000313" key="4">
    <source>
        <dbReference type="EMBL" id="MCZ4243555.1"/>
    </source>
</evidence>
<keyword evidence="2" id="KW-0963">Cytoplasm</keyword>
<protein>
    <submittedName>
        <fullName evidence="4">Cold shock domain-containing protein</fullName>
    </submittedName>
</protein>
<feature type="domain" description="CSD" evidence="3">
    <location>
        <begin position="1"/>
        <end position="66"/>
    </location>
</feature>
<gene>
    <name evidence="4" type="ORF">O0955_06000</name>
</gene>
<dbReference type="InterPro" id="IPR011129">
    <property type="entry name" value="CSD"/>
</dbReference>
<evidence type="ECO:0000259" key="3">
    <source>
        <dbReference type="PROSITE" id="PS51857"/>
    </source>
</evidence>
<dbReference type="Pfam" id="PF00313">
    <property type="entry name" value="CSD"/>
    <property type="match status" value="1"/>
</dbReference>